<evidence type="ECO:0000313" key="2">
    <source>
        <dbReference type="Proteomes" id="UP000076532"/>
    </source>
</evidence>
<sequence>MAESIAGEEEDDLYRREMRIMAERQLCCELRERVRKCVCYQAHSVRAVAAPRPASRRAGSSFAITMRATRRGCDRIRLRNCMCTARGAAQAAAKGKERSRRRRKKRAGVPLIGVYNILLQLRDLALVSN</sequence>
<dbReference type="EMBL" id="KV417560">
    <property type="protein sequence ID" value="KZP19874.1"/>
    <property type="molecule type" value="Genomic_DNA"/>
</dbReference>
<dbReference type="Proteomes" id="UP000076532">
    <property type="component" value="Unassembled WGS sequence"/>
</dbReference>
<dbReference type="AlphaFoldDB" id="A0A166IIV4"/>
<organism evidence="1 2">
    <name type="scientific">Athelia psychrophila</name>
    <dbReference type="NCBI Taxonomy" id="1759441"/>
    <lineage>
        <taxon>Eukaryota</taxon>
        <taxon>Fungi</taxon>
        <taxon>Dikarya</taxon>
        <taxon>Basidiomycota</taxon>
        <taxon>Agaricomycotina</taxon>
        <taxon>Agaricomycetes</taxon>
        <taxon>Agaricomycetidae</taxon>
        <taxon>Atheliales</taxon>
        <taxon>Atheliaceae</taxon>
        <taxon>Athelia</taxon>
    </lineage>
</organism>
<gene>
    <name evidence="1" type="ORF">FIBSPDRAFT_862363</name>
</gene>
<evidence type="ECO:0000313" key="1">
    <source>
        <dbReference type="EMBL" id="KZP19874.1"/>
    </source>
</evidence>
<reference evidence="1 2" key="1">
    <citation type="journal article" date="2016" name="Mol. Biol. Evol.">
        <title>Comparative Genomics of Early-Diverging Mushroom-Forming Fungi Provides Insights into the Origins of Lignocellulose Decay Capabilities.</title>
        <authorList>
            <person name="Nagy L.G."/>
            <person name="Riley R."/>
            <person name="Tritt A."/>
            <person name="Adam C."/>
            <person name="Daum C."/>
            <person name="Floudas D."/>
            <person name="Sun H."/>
            <person name="Yadav J.S."/>
            <person name="Pangilinan J."/>
            <person name="Larsson K.H."/>
            <person name="Matsuura K."/>
            <person name="Barry K."/>
            <person name="Labutti K."/>
            <person name="Kuo R."/>
            <person name="Ohm R.A."/>
            <person name="Bhattacharya S.S."/>
            <person name="Shirouzu T."/>
            <person name="Yoshinaga Y."/>
            <person name="Martin F.M."/>
            <person name="Grigoriev I.V."/>
            <person name="Hibbett D.S."/>
        </authorList>
    </citation>
    <scope>NUCLEOTIDE SEQUENCE [LARGE SCALE GENOMIC DNA]</scope>
    <source>
        <strain evidence="1 2">CBS 109695</strain>
    </source>
</reference>
<accession>A0A166IIV4</accession>
<name>A0A166IIV4_9AGAM</name>
<proteinExistence type="predicted"/>
<keyword evidence="2" id="KW-1185">Reference proteome</keyword>
<protein>
    <submittedName>
        <fullName evidence="1">Uncharacterized protein</fullName>
    </submittedName>
</protein>